<reference evidence="2 3" key="1">
    <citation type="submission" date="2023-10" db="EMBL/GenBank/DDBJ databases">
        <title>Development of a sustainable strategy for remediation of hydrocarbon-contaminated territories based on the waste exchange concept.</title>
        <authorList>
            <person name="Krivoruchko A."/>
        </authorList>
    </citation>
    <scope>NUCLEOTIDE SEQUENCE [LARGE SCALE GENOMIC DNA]</scope>
    <source>
        <strain evidence="2 3">IEGM 60</strain>
    </source>
</reference>
<name>A0ABU4CQU2_RHOJO</name>
<protein>
    <submittedName>
        <fullName evidence="2">Uncharacterized protein</fullName>
    </submittedName>
</protein>
<organism evidence="2 3">
    <name type="scientific">Rhodococcus jostii</name>
    <dbReference type="NCBI Taxonomy" id="132919"/>
    <lineage>
        <taxon>Bacteria</taxon>
        <taxon>Bacillati</taxon>
        <taxon>Actinomycetota</taxon>
        <taxon>Actinomycetes</taxon>
        <taxon>Mycobacteriales</taxon>
        <taxon>Nocardiaceae</taxon>
        <taxon>Rhodococcus</taxon>
    </lineage>
</organism>
<evidence type="ECO:0000256" key="1">
    <source>
        <dbReference type="SAM" id="MobiDB-lite"/>
    </source>
</evidence>
<sequence>MEHHSGAATLRGGYAEYESAGERHVETPRFADRLSPSVEPVKSYMRNPVGK</sequence>
<comment type="caution">
    <text evidence="2">The sequence shown here is derived from an EMBL/GenBank/DDBJ whole genome shotgun (WGS) entry which is preliminary data.</text>
</comment>
<evidence type="ECO:0000313" key="2">
    <source>
        <dbReference type="EMBL" id="MDV6285914.1"/>
    </source>
</evidence>
<keyword evidence="3" id="KW-1185">Reference proteome</keyword>
<dbReference type="RefSeq" id="WP_283332509.1">
    <property type="nucleotide sequence ID" value="NZ_JAWLKA010000030.1"/>
</dbReference>
<gene>
    <name evidence="2" type="ORF">R3Q59_36110</name>
</gene>
<proteinExistence type="predicted"/>
<dbReference type="Proteomes" id="UP001185737">
    <property type="component" value="Unassembled WGS sequence"/>
</dbReference>
<feature type="compositionally biased region" description="Basic and acidic residues" evidence="1">
    <location>
        <begin position="20"/>
        <end position="32"/>
    </location>
</feature>
<feature type="region of interest" description="Disordered" evidence="1">
    <location>
        <begin position="1"/>
        <end position="34"/>
    </location>
</feature>
<dbReference type="EMBL" id="JAWLKA010000030">
    <property type="protein sequence ID" value="MDV6285914.1"/>
    <property type="molecule type" value="Genomic_DNA"/>
</dbReference>
<evidence type="ECO:0000313" key="3">
    <source>
        <dbReference type="Proteomes" id="UP001185737"/>
    </source>
</evidence>
<accession>A0ABU4CQU2</accession>